<dbReference type="Pfam" id="PF00577">
    <property type="entry name" value="Usher"/>
    <property type="match status" value="1"/>
</dbReference>
<sequence length="841" mass="91860">MPLPRCPWRRGKKERRSVNSSDDRICSPLPACMLSAAFKAAALLALLSVSSVIHAQSSPLERAANESQVVRLSSAYSPSDIVRLRAQARGQGGNTYVAYPQLILNGRPTAYMLPVQVYGEELTIDTQALASQGVTFPAQASSKQWQTLGQLNITGHYDNSAQQISLVVPANWLPQQTLEVGFSLVNSPVQRGQGILINYDAYSSWLDNGEQTLSAAHELRAFDDWGVVSSSGVVRWSDSAPDNGDYIRLDSYWRYTDPNHMRTYMVGDTISDALTWSPSIRLGGVQIGRNFSSRPDLITFPLPQIHGSATLPSALEVFVNDLRLSDQTVQPGPFVVETSPMVTGFGEVQVVTTDTLGRETAQTVPFYVSPKLLKKGYWDYSASLGAPRRFYGQRANDYDNQVVATGVARYGFNNTLTLESTLNASGTLTNGGAGMVIRSGLLGVSNLSIAHGSDNDDQGNQWVAGHEFRTQRYSISGQYTERTRGYKDLSNSIDLRIPIKSSTQLNGSVSFGQQGNLNVSYLETRLFNGPDTRFLVLGHSRSLWQQLSLTLSVNQNLEASSDRTWLAGFTYRLDKPSDRPIQAGARINHNEKTEKTETLLTLRQHVRDFWDLGWDLAYSPDANGTRQARGRWWTPYGDIQAGVYGQDGENNSFASLSGSLVSNYQDLFAANTMNNSFAIVDTGGYAGIPVRQSNRVIGKTNHKGRLLLPDIIPFTENELAIDIDDLPVDAQSGARTLTIKPAELTGVTARFDIARQNSAIVVIHNAQGKPVPAGAKALLADADATVVGYDGEVFLQGITEGKNEIDIISNGELCTVIFNFAAKPGTLPRLGPYQCLPPSAR</sequence>
<reference evidence="3 4" key="1">
    <citation type="journal article" date="2006" name="Nat. Biotechnol.">
        <title>Genome sequence of the ubiquitous hydrocarbon-degrading marine bacterium Alcanivorax borkumensis.</title>
        <authorList>
            <person name="Schneiker S."/>
            <person name="Martins dos Santos V.A.P."/>
            <person name="Bartels D."/>
            <person name="Bekel T."/>
            <person name="Brecht M."/>
            <person name="Buhrmester J."/>
            <person name="Chernikova T.N."/>
            <person name="Denaro R."/>
            <person name="Ferrer M."/>
            <person name="Gertler C."/>
            <person name="Goesmann A."/>
            <person name="Golyshina O.V."/>
            <person name="Kaminski F."/>
            <person name="Khachane A.N."/>
            <person name="Lang S."/>
            <person name="Linke B."/>
            <person name="McHardy A.C."/>
            <person name="Meyer F."/>
            <person name="Nechitaylo T."/>
            <person name="Puehler A."/>
            <person name="Regenhardt D."/>
            <person name="Rupp O."/>
            <person name="Sabirova J.S."/>
            <person name="Selbitschka W."/>
            <person name="Yakimov M.M."/>
            <person name="Timmis K.N."/>
            <person name="Vorhoelter F.-J."/>
            <person name="Weidner S."/>
            <person name="Kaiser O."/>
            <person name="Golyshin P.N."/>
        </authorList>
    </citation>
    <scope>NUCLEOTIDE SEQUENCE [LARGE SCALE GENOMIC DNA]</scope>
    <source>
        <strain evidence="4">ATCC 700651 / DSM 11573 / NCIMB 13689 / SK2</strain>
    </source>
</reference>
<dbReference type="GO" id="GO:0015473">
    <property type="term" value="F:fimbrial usher porin activity"/>
    <property type="evidence" value="ECO:0007669"/>
    <property type="project" value="InterPro"/>
</dbReference>
<dbReference type="InterPro" id="IPR025949">
    <property type="entry name" value="PapC-like_C"/>
</dbReference>
<dbReference type="STRING" id="393595.ABO_0701"/>
<evidence type="ECO:0000259" key="2">
    <source>
        <dbReference type="Pfam" id="PF13953"/>
    </source>
</evidence>
<dbReference type="PANTHER" id="PTHR30451">
    <property type="entry name" value="OUTER MEMBRANE USHER PROTEIN"/>
    <property type="match status" value="1"/>
</dbReference>
<dbReference type="InterPro" id="IPR043142">
    <property type="entry name" value="PapC-like_C_sf"/>
</dbReference>
<evidence type="ECO:0000313" key="3">
    <source>
        <dbReference type="EMBL" id="CAL16149.1"/>
    </source>
</evidence>
<dbReference type="Proteomes" id="UP000008871">
    <property type="component" value="Chromosome"/>
</dbReference>
<gene>
    <name evidence="3" type="primary">csuD</name>
    <name evidence="3" type="ordered locus">ABO_0701</name>
</gene>
<dbReference type="eggNOG" id="COG3188">
    <property type="taxonomic scope" value="Bacteria"/>
</dbReference>
<proteinExistence type="predicted"/>
<organism evidence="3 4">
    <name type="scientific">Alcanivorax borkumensis (strain ATCC 700651 / DSM 11573 / NCIMB 13689 / SK2)</name>
    <dbReference type="NCBI Taxonomy" id="393595"/>
    <lineage>
        <taxon>Bacteria</taxon>
        <taxon>Pseudomonadati</taxon>
        <taxon>Pseudomonadota</taxon>
        <taxon>Gammaproteobacteria</taxon>
        <taxon>Oceanospirillales</taxon>
        <taxon>Alcanivoracaceae</taxon>
        <taxon>Alcanivorax</taxon>
    </lineage>
</organism>
<dbReference type="Gene3D" id="2.60.40.3110">
    <property type="match status" value="1"/>
</dbReference>
<dbReference type="PANTHER" id="PTHR30451:SF5">
    <property type="entry name" value="SLR0019 PROTEIN"/>
    <property type="match status" value="1"/>
</dbReference>
<evidence type="ECO:0000313" key="4">
    <source>
        <dbReference type="Proteomes" id="UP000008871"/>
    </source>
</evidence>
<name>Q0VRP9_ALCBS</name>
<dbReference type="GO" id="GO:0009297">
    <property type="term" value="P:pilus assembly"/>
    <property type="evidence" value="ECO:0007669"/>
    <property type="project" value="InterPro"/>
</dbReference>
<dbReference type="HOGENOM" id="CLU_009120_6_0_6"/>
<dbReference type="Gene3D" id="2.60.40.2070">
    <property type="match status" value="1"/>
</dbReference>
<accession>Q0VRP9</accession>
<dbReference type="InterPro" id="IPR042186">
    <property type="entry name" value="FimD_plug_dom"/>
</dbReference>
<dbReference type="Pfam" id="PF13953">
    <property type="entry name" value="PapC_C"/>
    <property type="match status" value="1"/>
</dbReference>
<feature type="domain" description="PapC-like C-terminal" evidence="2">
    <location>
        <begin position="762"/>
        <end position="807"/>
    </location>
</feature>
<feature type="region of interest" description="Disordered" evidence="1">
    <location>
        <begin position="1"/>
        <end position="20"/>
    </location>
</feature>
<dbReference type="Gene3D" id="2.60.40.2610">
    <property type="entry name" value="Outer membrane usher protein FimD, plug domain"/>
    <property type="match status" value="1"/>
</dbReference>
<evidence type="ECO:0000256" key="1">
    <source>
        <dbReference type="SAM" id="MobiDB-lite"/>
    </source>
</evidence>
<dbReference type="InterPro" id="IPR000015">
    <property type="entry name" value="Fimb_usher"/>
</dbReference>
<dbReference type="GO" id="GO:0009279">
    <property type="term" value="C:cell outer membrane"/>
    <property type="evidence" value="ECO:0007669"/>
    <property type="project" value="TreeGrafter"/>
</dbReference>
<keyword evidence="4" id="KW-1185">Reference proteome</keyword>
<dbReference type="EMBL" id="AM286690">
    <property type="protein sequence ID" value="CAL16149.1"/>
    <property type="molecule type" value="Genomic_DNA"/>
</dbReference>
<dbReference type="AlphaFoldDB" id="Q0VRP9"/>
<dbReference type="KEGG" id="abo:ABO_0701"/>
<protein>
    <submittedName>
        <fullName evidence="3">Type 1 pili usher protein CsuD</fullName>
    </submittedName>
</protein>
<dbReference type="SMR" id="Q0VRP9"/>